<organism evidence="2 3">
    <name type="scientific">Phialophora macrospora</name>
    <dbReference type="NCBI Taxonomy" id="1851006"/>
    <lineage>
        <taxon>Eukaryota</taxon>
        <taxon>Fungi</taxon>
        <taxon>Dikarya</taxon>
        <taxon>Ascomycota</taxon>
        <taxon>Pezizomycotina</taxon>
        <taxon>Eurotiomycetes</taxon>
        <taxon>Chaetothyriomycetidae</taxon>
        <taxon>Chaetothyriales</taxon>
        <taxon>Herpotrichiellaceae</taxon>
        <taxon>Phialophora</taxon>
    </lineage>
</organism>
<keyword evidence="3" id="KW-1185">Reference proteome</keyword>
<feature type="compositionally biased region" description="Acidic residues" evidence="1">
    <location>
        <begin position="217"/>
        <end position="226"/>
    </location>
</feature>
<proteinExistence type="predicted"/>
<feature type="region of interest" description="Disordered" evidence="1">
    <location>
        <begin position="193"/>
        <end position="383"/>
    </location>
</feature>
<dbReference type="Proteomes" id="UP000054266">
    <property type="component" value="Unassembled WGS sequence"/>
</dbReference>
<feature type="compositionally biased region" description="Basic and acidic residues" evidence="1">
    <location>
        <begin position="370"/>
        <end position="383"/>
    </location>
</feature>
<dbReference type="EMBL" id="KN846956">
    <property type="protein sequence ID" value="KIW71893.1"/>
    <property type="molecule type" value="Genomic_DNA"/>
</dbReference>
<dbReference type="AlphaFoldDB" id="A0A0D2FTV8"/>
<evidence type="ECO:0000256" key="1">
    <source>
        <dbReference type="SAM" id="MobiDB-lite"/>
    </source>
</evidence>
<gene>
    <name evidence="2" type="ORF">PV04_00121</name>
</gene>
<evidence type="ECO:0000313" key="3">
    <source>
        <dbReference type="Proteomes" id="UP000054266"/>
    </source>
</evidence>
<feature type="compositionally biased region" description="Basic residues" evidence="1">
    <location>
        <begin position="266"/>
        <end position="275"/>
    </location>
</feature>
<reference evidence="2 3" key="1">
    <citation type="submission" date="2015-01" db="EMBL/GenBank/DDBJ databases">
        <title>The Genome Sequence of Capronia semiimmersa CBS27337.</title>
        <authorList>
            <consortium name="The Broad Institute Genomics Platform"/>
            <person name="Cuomo C."/>
            <person name="de Hoog S."/>
            <person name="Gorbushina A."/>
            <person name="Stielow B."/>
            <person name="Teixiera M."/>
            <person name="Abouelleil A."/>
            <person name="Chapman S.B."/>
            <person name="Priest M."/>
            <person name="Young S.K."/>
            <person name="Wortman J."/>
            <person name="Nusbaum C."/>
            <person name="Birren B."/>
        </authorList>
    </citation>
    <scope>NUCLEOTIDE SEQUENCE [LARGE SCALE GENOMIC DNA]</scope>
    <source>
        <strain evidence="2 3">CBS 27337</strain>
    </source>
</reference>
<accession>A0A0D2FTV8</accession>
<name>A0A0D2FTV8_9EURO</name>
<feature type="compositionally biased region" description="Basic and acidic residues" evidence="1">
    <location>
        <begin position="276"/>
        <end position="299"/>
    </location>
</feature>
<feature type="compositionally biased region" description="Basic and acidic residues" evidence="1">
    <location>
        <begin position="340"/>
        <end position="358"/>
    </location>
</feature>
<feature type="compositionally biased region" description="Basic residues" evidence="1">
    <location>
        <begin position="359"/>
        <end position="369"/>
    </location>
</feature>
<dbReference type="HOGENOM" id="CLU_677935_0_0_1"/>
<feature type="region of interest" description="Disordered" evidence="1">
    <location>
        <begin position="92"/>
        <end position="144"/>
    </location>
</feature>
<evidence type="ECO:0000313" key="2">
    <source>
        <dbReference type="EMBL" id="KIW71893.1"/>
    </source>
</evidence>
<sequence length="383" mass="42055">MSSSAAGLNPLPPYVHHSTTRLTHLQAHTLLASFLDRAENDAAYRPDSTLTERGPQALSSSSTPNLTLSHLKRILKGIEGERVGGGLKVLDETATADGSGELETSEMEQDKRGVKRSLALDQDVVPDESSRTPMSKKQKQIKNRSQDIIAMPDAEYEGDLIGGAVLSATRAAEDDNEWQDPAVYALGRHEVTYNDAAREEGQNVEGRYGGAGQNDAGGEDDLDFDQFEAQNEIDEARHPGARSKQPSGLEEESRQETGELIDPKVKAGKKGKKAKPGKDATHIDEMEPGDQKRNVDQRNKNKKTDKKGNPQDQEQEEGQDGDVGTGIAGRTTEKSSQVSKRAEDKEAVSQALSKEEKRKLKKLRHKDAKRNREEQRLKEKAES</sequence>
<feature type="compositionally biased region" description="Basic and acidic residues" evidence="1">
    <location>
        <begin position="251"/>
        <end position="265"/>
    </location>
</feature>
<protein>
    <submittedName>
        <fullName evidence="2">Uncharacterized protein</fullName>
    </submittedName>
</protein>